<proteinExistence type="predicted"/>
<comment type="caution">
    <text evidence="1">The sequence shown here is derived from an EMBL/GenBank/DDBJ whole genome shotgun (WGS) entry which is preliminary data.</text>
</comment>
<keyword evidence="1" id="KW-0614">Plasmid</keyword>
<geneLocation type="plasmid" evidence="1">
    <name>unnamed</name>
</geneLocation>
<organism evidence="1 2">
    <name type="scientific">Shinella sedimenti</name>
    <dbReference type="NCBI Taxonomy" id="2919913"/>
    <lineage>
        <taxon>Bacteria</taxon>
        <taxon>Pseudomonadati</taxon>
        <taxon>Pseudomonadota</taxon>
        <taxon>Alphaproteobacteria</taxon>
        <taxon>Hyphomicrobiales</taxon>
        <taxon>Rhizobiaceae</taxon>
        <taxon>Shinella</taxon>
    </lineage>
</organism>
<name>A0ABT0CSI5_9HYPH</name>
<protein>
    <submittedName>
        <fullName evidence="1">Uncharacterized protein</fullName>
    </submittedName>
</protein>
<dbReference type="EMBL" id="JAKVIN010000009">
    <property type="protein sequence ID" value="MCJ8151570.1"/>
    <property type="molecule type" value="Genomic_DNA"/>
</dbReference>
<accession>A0ABT0CSI5</accession>
<dbReference type="Proteomes" id="UP001201844">
    <property type="component" value="Unassembled WGS sequence"/>
</dbReference>
<keyword evidence="2" id="KW-1185">Reference proteome</keyword>
<gene>
    <name evidence="1" type="ORF">MKI86_20720</name>
</gene>
<sequence length="139" mass="15097">MRFFQACDRSARSTSASVSDARKSGEPSPLYLFRSQGFAASGDTVVSVVPQQHVVAVYGGGGTFEAEGLSQAFGGAAIFRNDATGAIFAGVCGTRNASRFRREMREHMDVVLRRVAPDARLVVWSAEGKRPPQRRDDER</sequence>
<reference evidence="1 2" key="1">
    <citation type="submission" date="2022-02" db="EMBL/GenBank/DDBJ databases">
        <title>Shinella B3.7 sp. nov., isolated from Sediment (Zhairuo Island).</title>
        <authorList>
            <person name="Chen G."/>
        </authorList>
    </citation>
    <scope>NUCLEOTIDE SEQUENCE [LARGE SCALE GENOMIC DNA]</scope>
    <source>
        <strain evidence="1 2">B3.7</strain>
        <plasmid evidence="1">unnamed</plasmid>
    </source>
</reference>
<evidence type="ECO:0000313" key="1">
    <source>
        <dbReference type="EMBL" id="MCJ8151570.1"/>
    </source>
</evidence>
<dbReference type="RefSeq" id="WP_241604872.1">
    <property type="nucleotide sequence ID" value="NZ_JAKVIN010000009.1"/>
</dbReference>
<evidence type="ECO:0000313" key="2">
    <source>
        <dbReference type="Proteomes" id="UP001201844"/>
    </source>
</evidence>